<evidence type="ECO:0000313" key="9">
    <source>
        <dbReference type="EMBL" id="AJA09442.1"/>
    </source>
</evidence>
<feature type="chain" id="PRO_5002044215" evidence="4">
    <location>
        <begin position="21"/>
        <end position="374"/>
    </location>
</feature>
<feature type="domain" description="CzcB-like C-terminal circularly permuted SH3-like" evidence="8">
    <location>
        <begin position="302"/>
        <end position="361"/>
    </location>
</feature>
<evidence type="ECO:0000313" key="10">
    <source>
        <dbReference type="Proteomes" id="UP000030907"/>
    </source>
</evidence>
<comment type="similarity">
    <text evidence="1">Belongs to the membrane fusion protein (MFP) (TC 8.A.1) family.</text>
</comment>
<dbReference type="GO" id="GO:0030288">
    <property type="term" value="C:outer membrane-bounded periplasmic space"/>
    <property type="evidence" value="ECO:0007669"/>
    <property type="project" value="TreeGrafter"/>
</dbReference>
<dbReference type="Gene3D" id="2.40.50.100">
    <property type="match status" value="1"/>
</dbReference>
<keyword evidence="2" id="KW-0813">Transport</keyword>
<feature type="domain" description="CusB-like beta-barrel" evidence="6">
    <location>
        <begin position="230"/>
        <end position="292"/>
    </location>
</feature>
<dbReference type="Pfam" id="PF25954">
    <property type="entry name" value="Beta-barrel_RND_2"/>
    <property type="match status" value="1"/>
</dbReference>
<dbReference type="GO" id="GO:0015679">
    <property type="term" value="P:plasma membrane copper ion transport"/>
    <property type="evidence" value="ECO:0007669"/>
    <property type="project" value="TreeGrafter"/>
</dbReference>
<dbReference type="OrthoDB" id="9774837at2"/>
<feature type="domain" description="CzcB-like alpha-helical hairpin" evidence="5">
    <location>
        <begin position="118"/>
        <end position="176"/>
    </location>
</feature>
<feature type="domain" description="CzcB-like barrel-sandwich hybrid" evidence="7">
    <location>
        <begin position="79"/>
        <end position="219"/>
    </location>
</feature>
<keyword evidence="4" id="KW-0732">Signal</keyword>
<dbReference type="InterPro" id="IPR058649">
    <property type="entry name" value="CzcB_C"/>
</dbReference>
<proteinExistence type="inferred from homology"/>
<dbReference type="PROSITE" id="PS51257">
    <property type="entry name" value="PROKAR_LIPOPROTEIN"/>
    <property type="match status" value="1"/>
</dbReference>
<dbReference type="Pfam" id="PF25975">
    <property type="entry name" value="CzcB_C"/>
    <property type="match status" value="1"/>
</dbReference>
<gene>
    <name evidence="9" type="ORF">SKP52_12755</name>
</gene>
<evidence type="ECO:0000256" key="3">
    <source>
        <dbReference type="SAM" id="Coils"/>
    </source>
</evidence>
<dbReference type="RefSeq" id="WP_039575166.1">
    <property type="nucleotide sequence ID" value="NZ_CP009122.1"/>
</dbReference>
<dbReference type="GO" id="GO:0016020">
    <property type="term" value="C:membrane"/>
    <property type="evidence" value="ECO:0007669"/>
    <property type="project" value="InterPro"/>
</dbReference>
<dbReference type="SUPFAM" id="SSF111369">
    <property type="entry name" value="HlyD-like secretion proteins"/>
    <property type="match status" value="1"/>
</dbReference>
<reference evidence="9 10" key="1">
    <citation type="journal article" date="2015" name="Int. J. Syst. Evol. Microbiol.">
        <title>Description of Sphingopyxis fribergensis sp. nov. - a soil bacterium with the ability to degrade styrene and phenylacetic acid.</title>
        <authorList>
            <person name="Oelschlagel M."/>
            <person name="Ruckert C."/>
            <person name="Kalinowski J."/>
            <person name="Schmidt G."/>
            <person name="Schlomann M."/>
            <person name="Tischler D."/>
        </authorList>
    </citation>
    <scope>NUCLEOTIDE SEQUENCE [LARGE SCALE GENOMIC DNA]</scope>
    <source>
        <strain evidence="9 10">Kp5.2</strain>
    </source>
</reference>
<evidence type="ECO:0000256" key="1">
    <source>
        <dbReference type="ARBA" id="ARBA00009477"/>
    </source>
</evidence>
<dbReference type="GO" id="GO:0060003">
    <property type="term" value="P:copper ion export"/>
    <property type="evidence" value="ECO:0007669"/>
    <property type="project" value="TreeGrafter"/>
</dbReference>
<evidence type="ECO:0000259" key="8">
    <source>
        <dbReference type="Pfam" id="PF25975"/>
    </source>
</evidence>
<dbReference type="InterPro" id="IPR051909">
    <property type="entry name" value="MFP_Cation_Efflux"/>
</dbReference>
<dbReference type="InterPro" id="IPR058648">
    <property type="entry name" value="HH_CzcB-like"/>
</dbReference>
<evidence type="ECO:0000256" key="4">
    <source>
        <dbReference type="SAM" id="SignalP"/>
    </source>
</evidence>
<dbReference type="GO" id="GO:0022857">
    <property type="term" value="F:transmembrane transporter activity"/>
    <property type="evidence" value="ECO:0007669"/>
    <property type="project" value="InterPro"/>
</dbReference>
<dbReference type="KEGG" id="sphk:SKP52_12755"/>
<keyword evidence="10" id="KW-1185">Reference proteome</keyword>
<dbReference type="AlphaFoldDB" id="A0A0A7PNE5"/>
<dbReference type="NCBIfam" id="TIGR01730">
    <property type="entry name" value="RND_mfp"/>
    <property type="match status" value="1"/>
</dbReference>
<accession>A0A0A7PNE5</accession>
<dbReference type="Pfam" id="PF25893">
    <property type="entry name" value="HH_CzcB"/>
    <property type="match status" value="1"/>
</dbReference>
<organism evidence="9 10">
    <name type="scientific">Sphingopyxis fribergensis</name>
    <dbReference type="NCBI Taxonomy" id="1515612"/>
    <lineage>
        <taxon>Bacteria</taxon>
        <taxon>Pseudomonadati</taxon>
        <taxon>Pseudomonadota</taxon>
        <taxon>Alphaproteobacteria</taxon>
        <taxon>Sphingomonadales</taxon>
        <taxon>Sphingomonadaceae</taxon>
        <taxon>Sphingopyxis</taxon>
    </lineage>
</organism>
<evidence type="ECO:0000259" key="5">
    <source>
        <dbReference type="Pfam" id="PF25893"/>
    </source>
</evidence>
<evidence type="ECO:0000259" key="7">
    <source>
        <dbReference type="Pfam" id="PF25973"/>
    </source>
</evidence>
<sequence length="374" mass="38150">MTTKTKYRAVLPLALTLVLAGCGQQGAPPAAKVEAKEAEGVIHLTTQQIEAAGITLVRPTAGVSTLSLPATIESDPQATQVVSAAIGGRIVALNHNLGETVRRGEVVAVIESRDAAGLRAEVEAARARANLARSNLSREERLFALKVSPERDLIAARTAMTEASIALRLAGQQLSAAGVGGGSLNRIGVIAPIGGQVTARSVVLGQTVAPDAELFRVANLGRVAIHLSLAPADAGRVRVGTPVEVRAGARNSVARVRFVAPVLDAATRLVPAVALLDNSGGSWRPGEPVTAILQIGASGDAVSIPDSAIQTVAGRTSVFVHTKDGFRAVPVTVTSRVGGVATVPGLSGRESLAGEGSFTLKAELAKGEAEHGGH</sequence>
<dbReference type="Proteomes" id="UP000030907">
    <property type="component" value="Chromosome"/>
</dbReference>
<evidence type="ECO:0000259" key="6">
    <source>
        <dbReference type="Pfam" id="PF25954"/>
    </source>
</evidence>
<dbReference type="HOGENOM" id="CLU_018816_13_0_5"/>
<name>A0A0A7PNE5_9SPHN</name>
<dbReference type="EMBL" id="CP009122">
    <property type="protein sequence ID" value="AJA09442.1"/>
    <property type="molecule type" value="Genomic_DNA"/>
</dbReference>
<keyword evidence="3" id="KW-0175">Coiled coil</keyword>
<dbReference type="GO" id="GO:0046914">
    <property type="term" value="F:transition metal ion binding"/>
    <property type="evidence" value="ECO:0007669"/>
    <property type="project" value="TreeGrafter"/>
</dbReference>
<feature type="coiled-coil region" evidence="3">
    <location>
        <begin position="115"/>
        <end position="142"/>
    </location>
</feature>
<dbReference type="InterPro" id="IPR058792">
    <property type="entry name" value="Beta-barrel_RND_2"/>
</dbReference>
<dbReference type="Pfam" id="PF25973">
    <property type="entry name" value="BSH_CzcB"/>
    <property type="match status" value="1"/>
</dbReference>
<dbReference type="Gene3D" id="2.40.30.170">
    <property type="match status" value="1"/>
</dbReference>
<protein>
    <submittedName>
        <fullName evidence="9">Secretion protein HlyD</fullName>
    </submittedName>
</protein>
<dbReference type="InterPro" id="IPR058647">
    <property type="entry name" value="BSH_CzcB-like"/>
</dbReference>
<dbReference type="STRING" id="1515612.SKP52_12755"/>
<evidence type="ECO:0000256" key="2">
    <source>
        <dbReference type="ARBA" id="ARBA00022448"/>
    </source>
</evidence>
<dbReference type="InterPro" id="IPR006143">
    <property type="entry name" value="RND_pump_MFP"/>
</dbReference>
<dbReference type="PANTHER" id="PTHR30097">
    <property type="entry name" value="CATION EFFLUX SYSTEM PROTEIN CUSB"/>
    <property type="match status" value="1"/>
</dbReference>
<dbReference type="PANTHER" id="PTHR30097:SF4">
    <property type="entry name" value="SLR6042 PROTEIN"/>
    <property type="match status" value="1"/>
</dbReference>
<dbReference type="Gene3D" id="2.40.420.20">
    <property type="match status" value="1"/>
</dbReference>
<feature type="signal peptide" evidence="4">
    <location>
        <begin position="1"/>
        <end position="20"/>
    </location>
</feature>